<proteinExistence type="predicted"/>
<organism evidence="1 2">
    <name type="scientific">Dallia pectoralis</name>
    <name type="common">Alaska blackfish</name>
    <dbReference type="NCBI Taxonomy" id="75939"/>
    <lineage>
        <taxon>Eukaryota</taxon>
        <taxon>Metazoa</taxon>
        <taxon>Chordata</taxon>
        <taxon>Craniata</taxon>
        <taxon>Vertebrata</taxon>
        <taxon>Euteleostomi</taxon>
        <taxon>Actinopterygii</taxon>
        <taxon>Neopterygii</taxon>
        <taxon>Teleostei</taxon>
        <taxon>Protacanthopterygii</taxon>
        <taxon>Esociformes</taxon>
        <taxon>Umbridae</taxon>
        <taxon>Dallia</taxon>
    </lineage>
</organism>
<gene>
    <name evidence="1" type="ORF">DPEC_G00100590</name>
</gene>
<accession>A0ACC2GW75</accession>
<dbReference type="EMBL" id="CM055735">
    <property type="protein sequence ID" value="KAJ8008038.1"/>
    <property type="molecule type" value="Genomic_DNA"/>
</dbReference>
<dbReference type="Proteomes" id="UP001157502">
    <property type="component" value="Chromosome 8"/>
</dbReference>
<name>A0ACC2GW75_DALPE</name>
<comment type="caution">
    <text evidence="1">The sequence shown here is derived from an EMBL/GenBank/DDBJ whole genome shotgun (WGS) entry which is preliminary data.</text>
</comment>
<evidence type="ECO:0000313" key="2">
    <source>
        <dbReference type="Proteomes" id="UP001157502"/>
    </source>
</evidence>
<evidence type="ECO:0000313" key="1">
    <source>
        <dbReference type="EMBL" id="KAJ8008038.1"/>
    </source>
</evidence>
<sequence>MVSWVPGQLSVQEYMNLDVNNLTHRSLAWDTSPAVIGFARLLRTAPLTCRRDNPDAALSSSPLVISDSDCHPSRLRLRDGPFNSAQRPDDVDAVRQLRWQGCVSAREVGGVGGGGCGDLTLPAPCPVLSTVPLCYSFTML</sequence>
<keyword evidence="2" id="KW-1185">Reference proteome</keyword>
<protein>
    <submittedName>
        <fullName evidence="1">Uncharacterized protein</fullName>
    </submittedName>
</protein>
<reference evidence="1" key="1">
    <citation type="submission" date="2021-05" db="EMBL/GenBank/DDBJ databases">
        <authorList>
            <person name="Pan Q."/>
            <person name="Jouanno E."/>
            <person name="Zahm M."/>
            <person name="Klopp C."/>
            <person name="Cabau C."/>
            <person name="Louis A."/>
            <person name="Berthelot C."/>
            <person name="Parey E."/>
            <person name="Roest Crollius H."/>
            <person name="Montfort J."/>
            <person name="Robinson-Rechavi M."/>
            <person name="Bouchez O."/>
            <person name="Lampietro C."/>
            <person name="Lopez Roques C."/>
            <person name="Donnadieu C."/>
            <person name="Postlethwait J."/>
            <person name="Bobe J."/>
            <person name="Dillon D."/>
            <person name="Chandos A."/>
            <person name="von Hippel F."/>
            <person name="Guiguen Y."/>
        </authorList>
    </citation>
    <scope>NUCLEOTIDE SEQUENCE</scope>
    <source>
        <strain evidence="1">YG-Jan2019</strain>
    </source>
</reference>